<comment type="similarity">
    <text evidence="1">Belongs to the CoA-transferase III family.</text>
</comment>
<sequence length="730" mass="78862">MKLNVLEVSHTVAGGYCGKLLADAGAVVTRIDHENRGSAFDHHLHTGKRSVGPQPIDGYTVATHAAGQNVLIEDTGLDVTPVRSAHPDLLVVSISPFGRTGPWSRLPADEFTLQAWCGSTASRGSPDRGPVCAGGRLGEYAAAGYAAVAALTASAGDHLDVSMLEAMLLTQNTYGHLFHQLGAPDREGPVRSMELPSVEPAKDGFVGFCTITAQQFQNFLVMIERPDLLGDDELATAAGRRRRRAEFLEAVHAWTTPRTVAEILELADALRVPAAPVVGPDALPEIEHFRERGVLVPHPEGFLRPRTPYRLTRGPVPRGESPTARTGRPRFVDLRGVRVVDLTAFWAGPSATHLLAALGAEVIKVESAGRPDPMRFTTVRPEADDWWEYGPIFHGANTGKRGITLDLTRPEGHDLLQRLIENSDVLIENFTPRVLDQLGLTPDRLHARNPRLVVVRMPAFGLDGPWRDKPGFAQTMEQVSGLAWITGEPDLPPMLPKAGDPIAGVHAALATLVALDERATTGTGLLVEAPMIEAVLNVAAEAIVEASATGTVRTRTGNRDVRAVPRGVYACAGEEQWIAISVDADEQWRDLAAVLGWTPRVGRDDDHDLIDEELSALLRDRARDETVALLLARGIRAAPVLTPSEASTNPQLEHRRFLERLVHPVAGPLDLPGPPFRSAQRAGRPWLTRPAPTLGQHNTEILTGLLGLTPGDVAELRARGVIGETPWGRE</sequence>
<evidence type="ECO:0000313" key="5">
    <source>
        <dbReference type="Proteomes" id="UP000572680"/>
    </source>
</evidence>
<dbReference type="Proteomes" id="UP000572680">
    <property type="component" value="Unassembled WGS sequence"/>
</dbReference>
<keyword evidence="2 4" id="KW-0808">Transferase</keyword>
<comment type="caution">
    <text evidence="4">The sequence shown here is derived from an EMBL/GenBank/DDBJ whole genome shotgun (WGS) entry which is preliminary data.</text>
</comment>
<dbReference type="InterPro" id="IPR003673">
    <property type="entry name" value="CoA-Trfase_fam_III"/>
</dbReference>
<evidence type="ECO:0000256" key="1">
    <source>
        <dbReference type="ARBA" id="ARBA00008383"/>
    </source>
</evidence>
<dbReference type="Gene3D" id="3.30.1540.10">
    <property type="entry name" value="formyl-coa transferase, domain 3"/>
    <property type="match status" value="2"/>
</dbReference>
<keyword evidence="5" id="KW-1185">Reference proteome</keyword>
<dbReference type="EMBL" id="JACJIA010000022">
    <property type="protein sequence ID" value="MBA8957344.1"/>
    <property type="molecule type" value="Genomic_DNA"/>
</dbReference>
<dbReference type="AlphaFoldDB" id="A0A7W3QS10"/>
<organism evidence="4 5">
    <name type="scientific">Actinomadura namibiensis</name>
    <dbReference type="NCBI Taxonomy" id="182080"/>
    <lineage>
        <taxon>Bacteria</taxon>
        <taxon>Bacillati</taxon>
        <taxon>Actinomycetota</taxon>
        <taxon>Actinomycetes</taxon>
        <taxon>Streptosporangiales</taxon>
        <taxon>Thermomonosporaceae</taxon>
        <taxon>Actinomadura</taxon>
    </lineage>
</organism>
<proteinExistence type="inferred from homology"/>
<dbReference type="RefSeq" id="WP_182849172.1">
    <property type="nucleotide sequence ID" value="NZ_BAAALP010000047.1"/>
</dbReference>
<accession>A0A7W3QS10</accession>
<evidence type="ECO:0000256" key="2">
    <source>
        <dbReference type="ARBA" id="ARBA00022679"/>
    </source>
</evidence>
<evidence type="ECO:0000313" key="4">
    <source>
        <dbReference type="EMBL" id="MBA8957344.1"/>
    </source>
</evidence>
<name>A0A7W3QS10_ACTNM</name>
<dbReference type="PANTHER" id="PTHR48228:SF6">
    <property type="entry name" value="L-CARNITINE COA-TRANSFERASE"/>
    <property type="match status" value="1"/>
</dbReference>
<evidence type="ECO:0000256" key="3">
    <source>
        <dbReference type="SAM" id="MobiDB-lite"/>
    </source>
</evidence>
<dbReference type="InterPro" id="IPR050509">
    <property type="entry name" value="CoA-transferase_III"/>
</dbReference>
<dbReference type="InterPro" id="IPR023606">
    <property type="entry name" value="CoA-Trfase_III_dom_1_sf"/>
</dbReference>
<dbReference type="Pfam" id="PF02515">
    <property type="entry name" value="CoA_transf_3"/>
    <property type="match status" value="2"/>
</dbReference>
<dbReference type="GO" id="GO:0016740">
    <property type="term" value="F:transferase activity"/>
    <property type="evidence" value="ECO:0007669"/>
    <property type="project" value="UniProtKB-KW"/>
</dbReference>
<reference evidence="4 5" key="1">
    <citation type="submission" date="2020-08" db="EMBL/GenBank/DDBJ databases">
        <title>Genomic Encyclopedia of Type Strains, Phase IV (KMG-IV): sequencing the most valuable type-strain genomes for metagenomic binning, comparative biology and taxonomic classification.</title>
        <authorList>
            <person name="Goeker M."/>
        </authorList>
    </citation>
    <scope>NUCLEOTIDE SEQUENCE [LARGE SCALE GENOMIC DNA]</scope>
    <source>
        <strain evidence="4 5">DSM 44197</strain>
    </source>
</reference>
<dbReference type="PANTHER" id="PTHR48228">
    <property type="entry name" value="SUCCINYL-COA--D-CITRAMALATE COA-TRANSFERASE"/>
    <property type="match status" value="1"/>
</dbReference>
<dbReference type="InterPro" id="IPR044855">
    <property type="entry name" value="CoA-Trfase_III_dom3_sf"/>
</dbReference>
<feature type="region of interest" description="Disordered" evidence="3">
    <location>
        <begin position="306"/>
        <end position="327"/>
    </location>
</feature>
<protein>
    <submittedName>
        <fullName evidence="4">Crotonobetainyl-CoA:carnitine CoA-transferase CaiB-like acyl-CoA transferase</fullName>
    </submittedName>
</protein>
<gene>
    <name evidence="4" type="ORF">HNR61_009037</name>
</gene>
<dbReference type="Gene3D" id="3.40.50.10540">
    <property type="entry name" value="Crotonobetainyl-coa:carnitine coa-transferase, domain 1"/>
    <property type="match status" value="2"/>
</dbReference>
<dbReference type="SUPFAM" id="SSF89796">
    <property type="entry name" value="CoA-transferase family III (CaiB/BaiF)"/>
    <property type="match status" value="2"/>
</dbReference>